<proteinExistence type="predicted"/>
<gene>
    <name evidence="2" type="ORF">BT63DRAFT_449108</name>
</gene>
<dbReference type="AlphaFoldDB" id="A0A6A6UQS2"/>
<sequence length="376" mass="42981">MSARHGSTASSSSLSSAKSIPGPNFVLNDVLSPEALAESGITRPRTESLSSLSDIDLPPVRHPLLIPNLNNDNGPFWDMEEPQKFQEAFDIGLRLVNYLLYTTRVKGKYARVLFGAWQHRASDNKWFLENITNTPAIRGEFSAHVTSKACTKRLRYLCCTATKPCWVCTKMVSESALAMTGPLKTKDVNPEAEDISIEFNTKFGQYATAYDATEANRTPENRYRHIRVNFIFAVTLSHELVHFFEFARGTRNTPFHPEPHGHPYLTGHGVHYHESRDTLEWGVAFEQDIYGGFLRADDDDEIIPDIAVCMERDEKPTGERVMEVLSMDRVLNWFDKEKLDDVFKMGEEWPVEEDIMKLTFDVKTYTWKIMRELETT</sequence>
<evidence type="ECO:0000313" key="2">
    <source>
        <dbReference type="EMBL" id="KAF2674120.1"/>
    </source>
</evidence>
<name>A0A6A6UQS2_9PEZI</name>
<evidence type="ECO:0000256" key="1">
    <source>
        <dbReference type="SAM" id="MobiDB-lite"/>
    </source>
</evidence>
<keyword evidence="3" id="KW-1185">Reference proteome</keyword>
<reference evidence="2" key="1">
    <citation type="journal article" date="2020" name="Stud. Mycol.">
        <title>101 Dothideomycetes genomes: a test case for predicting lifestyles and emergence of pathogens.</title>
        <authorList>
            <person name="Haridas S."/>
            <person name="Albert R."/>
            <person name="Binder M."/>
            <person name="Bloem J."/>
            <person name="Labutti K."/>
            <person name="Salamov A."/>
            <person name="Andreopoulos B."/>
            <person name="Baker S."/>
            <person name="Barry K."/>
            <person name="Bills G."/>
            <person name="Bluhm B."/>
            <person name="Cannon C."/>
            <person name="Castanera R."/>
            <person name="Culley D."/>
            <person name="Daum C."/>
            <person name="Ezra D."/>
            <person name="Gonzalez J."/>
            <person name="Henrissat B."/>
            <person name="Kuo A."/>
            <person name="Liang C."/>
            <person name="Lipzen A."/>
            <person name="Lutzoni F."/>
            <person name="Magnuson J."/>
            <person name="Mondo S."/>
            <person name="Nolan M."/>
            <person name="Ohm R."/>
            <person name="Pangilinan J."/>
            <person name="Park H.-J."/>
            <person name="Ramirez L."/>
            <person name="Alfaro M."/>
            <person name="Sun H."/>
            <person name="Tritt A."/>
            <person name="Yoshinaga Y."/>
            <person name="Zwiers L.-H."/>
            <person name="Turgeon B."/>
            <person name="Goodwin S."/>
            <person name="Spatafora J."/>
            <person name="Crous P."/>
            <person name="Grigoriev I."/>
        </authorList>
    </citation>
    <scope>NUCLEOTIDE SEQUENCE</scope>
    <source>
        <strain evidence="2">CBS 115976</strain>
    </source>
</reference>
<dbReference type="EMBL" id="MU004230">
    <property type="protein sequence ID" value="KAF2674120.1"/>
    <property type="molecule type" value="Genomic_DNA"/>
</dbReference>
<protein>
    <submittedName>
        <fullName evidence="2">Uncharacterized protein</fullName>
    </submittedName>
</protein>
<feature type="compositionally biased region" description="Low complexity" evidence="1">
    <location>
        <begin position="1"/>
        <end position="19"/>
    </location>
</feature>
<organism evidence="2 3">
    <name type="scientific">Microthyrium microscopicum</name>
    <dbReference type="NCBI Taxonomy" id="703497"/>
    <lineage>
        <taxon>Eukaryota</taxon>
        <taxon>Fungi</taxon>
        <taxon>Dikarya</taxon>
        <taxon>Ascomycota</taxon>
        <taxon>Pezizomycotina</taxon>
        <taxon>Dothideomycetes</taxon>
        <taxon>Dothideomycetes incertae sedis</taxon>
        <taxon>Microthyriales</taxon>
        <taxon>Microthyriaceae</taxon>
        <taxon>Microthyrium</taxon>
    </lineage>
</organism>
<feature type="region of interest" description="Disordered" evidence="1">
    <location>
        <begin position="1"/>
        <end position="21"/>
    </location>
</feature>
<evidence type="ECO:0000313" key="3">
    <source>
        <dbReference type="Proteomes" id="UP000799302"/>
    </source>
</evidence>
<dbReference type="Proteomes" id="UP000799302">
    <property type="component" value="Unassembled WGS sequence"/>
</dbReference>
<accession>A0A6A6UQS2</accession>